<dbReference type="SUPFAM" id="SSF51735">
    <property type="entry name" value="NAD(P)-binding Rossmann-fold domains"/>
    <property type="match status" value="1"/>
</dbReference>
<dbReference type="InterPro" id="IPR036291">
    <property type="entry name" value="NAD(P)-bd_dom_sf"/>
</dbReference>
<dbReference type="EMBL" id="CP081294">
    <property type="protein sequence ID" value="QZD95488.1"/>
    <property type="molecule type" value="Genomic_DNA"/>
</dbReference>
<dbReference type="Proteomes" id="UP000824321">
    <property type="component" value="Chromosome"/>
</dbReference>
<evidence type="ECO:0000256" key="4">
    <source>
        <dbReference type="SAM" id="SignalP"/>
    </source>
</evidence>
<feature type="chain" id="PRO_5045620279" evidence="4">
    <location>
        <begin position="26"/>
        <end position="331"/>
    </location>
</feature>
<reference evidence="5 6" key="1">
    <citation type="submission" date="2021-08" db="EMBL/GenBank/DDBJ databases">
        <title>Comparative Genomics Analysis of the Genus Qipengyuania Reveals Extensive Genetic Diversity and Metabolic Versatility, Including the Description of Fifteen Novel Species.</title>
        <authorList>
            <person name="Liu Y."/>
        </authorList>
    </citation>
    <scope>NUCLEOTIDE SEQUENCE [LARGE SCALE GENOMIC DNA]</scope>
    <source>
        <strain evidence="5 6">1NDH1</strain>
    </source>
</reference>
<organism evidence="5 6">
    <name type="scientific">Qipengyuania gelatinilytica</name>
    <dbReference type="NCBI Taxonomy" id="2867231"/>
    <lineage>
        <taxon>Bacteria</taxon>
        <taxon>Pseudomonadati</taxon>
        <taxon>Pseudomonadota</taxon>
        <taxon>Alphaproteobacteria</taxon>
        <taxon>Sphingomonadales</taxon>
        <taxon>Erythrobacteraceae</taxon>
        <taxon>Qipengyuania</taxon>
    </lineage>
</organism>
<dbReference type="Gene3D" id="3.40.50.720">
    <property type="entry name" value="NAD(P)-binding Rossmann-like Domain"/>
    <property type="match status" value="1"/>
</dbReference>
<protein>
    <submittedName>
        <fullName evidence="5">SDR family oxidoreductase</fullName>
    </submittedName>
</protein>
<gene>
    <name evidence="5" type="ORF">K3136_01800</name>
</gene>
<evidence type="ECO:0000313" key="6">
    <source>
        <dbReference type="Proteomes" id="UP000824321"/>
    </source>
</evidence>
<dbReference type="Pfam" id="PF00106">
    <property type="entry name" value="adh_short"/>
    <property type="match status" value="1"/>
</dbReference>
<dbReference type="PRINTS" id="PR00081">
    <property type="entry name" value="GDHRDH"/>
</dbReference>
<dbReference type="PROSITE" id="PS51318">
    <property type="entry name" value="TAT"/>
    <property type="match status" value="1"/>
</dbReference>
<dbReference type="PANTHER" id="PTHR43976">
    <property type="entry name" value="SHORT CHAIN DEHYDROGENASE"/>
    <property type="match status" value="1"/>
</dbReference>
<dbReference type="CDD" id="cd05374">
    <property type="entry name" value="17beta-HSD-like_SDR_c"/>
    <property type="match status" value="1"/>
</dbReference>
<name>A0ABX9A6E7_9SPHN</name>
<dbReference type="InterPro" id="IPR002347">
    <property type="entry name" value="SDR_fam"/>
</dbReference>
<dbReference type="InterPro" id="IPR051911">
    <property type="entry name" value="SDR_oxidoreductase"/>
</dbReference>
<evidence type="ECO:0000256" key="1">
    <source>
        <dbReference type="ARBA" id="ARBA00006484"/>
    </source>
</evidence>
<feature type="signal peptide" evidence="4">
    <location>
        <begin position="1"/>
        <end position="25"/>
    </location>
</feature>
<evidence type="ECO:0000256" key="3">
    <source>
        <dbReference type="RuleBase" id="RU000363"/>
    </source>
</evidence>
<evidence type="ECO:0000313" key="5">
    <source>
        <dbReference type="EMBL" id="QZD95488.1"/>
    </source>
</evidence>
<comment type="similarity">
    <text evidence="1 3">Belongs to the short-chain dehydrogenases/reductases (SDR) family.</text>
</comment>
<keyword evidence="2" id="KW-0560">Oxidoreductase</keyword>
<keyword evidence="6" id="KW-1185">Reference proteome</keyword>
<dbReference type="RefSeq" id="WP_221431227.1">
    <property type="nucleotide sequence ID" value="NZ_CP081294.1"/>
</dbReference>
<keyword evidence="4" id="KW-0732">Signal</keyword>
<accession>A0ABX9A6E7</accession>
<dbReference type="PANTHER" id="PTHR43976:SF16">
    <property type="entry name" value="SHORT-CHAIN DEHYDROGENASE_REDUCTASE FAMILY PROTEIN"/>
    <property type="match status" value="1"/>
</dbReference>
<dbReference type="InterPro" id="IPR006311">
    <property type="entry name" value="TAT_signal"/>
</dbReference>
<sequence>MPQINRRTLLAGAAATGVVAVAARAAQDDMLKPPADMSGKSVLITGCSSGFGRLMAEDFARKGAKVFATMRNLPRPEAEELRTLAQDESLDLHVIEIDVTDDAQVAAGVAEAERIAGGGIDVLVNNAGISTAGPIEIQDMAATKMLFDTNVYGPHRLARAALPAMRARKSGQIFNVTSQLGRVMVPGFGQYSPTKFALEAMSEQMAYELVPHNIDVTIIEPGGYPTKIWDNANRLTMELLERADDKHLAGYPAMIEQLRQSGAGGGKTDPMDVPNAIAAIIAMPPGTRPLRRPVHPGPKPQVPINEVSAKVQLAWLGESPYGPMIKAVHNV</sequence>
<evidence type="ECO:0000256" key="2">
    <source>
        <dbReference type="ARBA" id="ARBA00023002"/>
    </source>
</evidence>
<proteinExistence type="inferred from homology"/>
<dbReference type="PRINTS" id="PR00080">
    <property type="entry name" value="SDRFAMILY"/>
</dbReference>